<proteinExistence type="inferred from homology"/>
<dbReference type="Pfam" id="PF00067">
    <property type="entry name" value="p450"/>
    <property type="match status" value="1"/>
</dbReference>
<dbReference type="STRING" id="578458.D8PMD9"/>
<dbReference type="eggNOG" id="KOG0158">
    <property type="taxonomic scope" value="Eukaryota"/>
</dbReference>
<dbReference type="Proteomes" id="UP000007431">
    <property type="component" value="Unassembled WGS sequence"/>
</dbReference>
<evidence type="ECO:0000256" key="1">
    <source>
        <dbReference type="ARBA" id="ARBA00001971"/>
    </source>
</evidence>
<name>D8PMD9_SCHCM</name>
<reference evidence="9 10" key="1">
    <citation type="journal article" date="2010" name="Nat. Biotechnol.">
        <title>Genome sequence of the model mushroom Schizophyllum commune.</title>
        <authorList>
            <person name="Ohm R.A."/>
            <person name="de Jong J.F."/>
            <person name="Lugones L.G."/>
            <person name="Aerts A."/>
            <person name="Kothe E."/>
            <person name="Stajich J.E."/>
            <person name="de Vries R.P."/>
            <person name="Record E."/>
            <person name="Levasseur A."/>
            <person name="Baker S.E."/>
            <person name="Bartholomew K.A."/>
            <person name="Coutinho P.M."/>
            <person name="Erdmann S."/>
            <person name="Fowler T.J."/>
            <person name="Gathman A.C."/>
            <person name="Lombard V."/>
            <person name="Henrissat B."/>
            <person name="Knabe N."/>
            <person name="Kuees U."/>
            <person name="Lilly W.W."/>
            <person name="Lindquist E."/>
            <person name="Lucas S."/>
            <person name="Magnuson J.K."/>
            <person name="Piumi F."/>
            <person name="Raudaskoski M."/>
            <person name="Salamov A."/>
            <person name="Schmutz J."/>
            <person name="Schwarze F.W.M.R."/>
            <person name="vanKuyk P.A."/>
            <person name="Horton J.S."/>
            <person name="Grigoriev I.V."/>
            <person name="Woesten H.A.B."/>
        </authorList>
    </citation>
    <scope>NUCLEOTIDE SEQUENCE [LARGE SCALE GENOMIC DNA]</scope>
    <source>
        <strain evidence="10">H4-8 / FGSC 9210</strain>
    </source>
</reference>
<dbReference type="GO" id="GO:0020037">
    <property type="term" value="F:heme binding"/>
    <property type="evidence" value="ECO:0007669"/>
    <property type="project" value="InterPro"/>
</dbReference>
<keyword evidence="6 8" id="KW-0408">Iron</keyword>
<keyword evidence="4 8" id="KW-0479">Metal-binding</keyword>
<dbReference type="KEGG" id="scm:SCHCO_01193647"/>
<dbReference type="Gene3D" id="1.10.630.10">
    <property type="entry name" value="Cytochrome P450"/>
    <property type="match status" value="1"/>
</dbReference>
<dbReference type="InterPro" id="IPR002403">
    <property type="entry name" value="Cyt_P450_E_grp-IV"/>
</dbReference>
<keyword evidence="5" id="KW-0560">Oxidoreductase</keyword>
<dbReference type="VEuPathDB" id="FungiDB:SCHCODRAFT_01193647"/>
<evidence type="ECO:0000256" key="5">
    <source>
        <dbReference type="ARBA" id="ARBA00023002"/>
    </source>
</evidence>
<dbReference type="OMA" id="RQDIFTH"/>
<dbReference type="HOGENOM" id="CLU_001570_14_10_1"/>
<gene>
    <name evidence="9" type="ORF">SCHCODRAFT_231111</name>
</gene>
<comment type="similarity">
    <text evidence="3">Belongs to the cytochrome P450 family.</text>
</comment>
<dbReference type="PANTHER" id="PTHR24305">
    <property type="entry name" value="CYTOCHROME P450"/>
    <property type="match status" value="1"/>
</dbReference>
<dbReference type="InterPro" id="IPR036396">
    <property type="entry name" value="Cyt_P450_sf"/>
</dbReference>
<dbReference type="GeneID" id="9589560"/>
<keyword evidence="10" id="KW-1185">Reference proteome</keyword>
<dbReference type="InterPro" id="IPR001128">
    <property type="entry name" value="Cyt_P450"/>
</dbReference>
<evidence type="ECO:0008006" key="11">
    <source>
        <dbReference type="Google" id="ProtNLM"/>
    </source>
</evidence>
<dbReference type="AlphaFoldDB" id="D8PMD9"/>
<comment type="cofactor">
    <cofactor evidence="1 8">
        <name>heme</name>
        <dbReference type="ChEBI" id="CHEBI:30413"/>
    </cofactor>
</comment>
<evidence type="ECO:0000256" key="6">
    <source>
        <dbReference type="ARBA" id="ARBA00023004"/>
    </source>
</evidence>
<evidence type="ECO:0000313" key="9">
    <source>
        <dbReference type="EMBL" id="EFJ03481.1"/>
    </source>
</evidence>
<evidence type="ECO:0000313" key="10">
    <source>
        <dbReference type="Proteomes" id="UP000007431"/>
    </source>
</evidence>
<dbReference type="GO" id="GO:0005506">
    <property type="term" value="F:iron ion binding"/>
    <property type="evidence" value="ECO:0007669"/>
    <property type="project" value="InterPro"/>
</dbReference>
<keyword evidence="7" id="KW-0503">Monooxygenase</keyword>
<evidence type="ECO:0000256" key="2">
    <source>
        <dbReference type="ARBA" id="ARBA00005179"/>
    </source>
</evidence>
<evidence type="ECO:0000256" key="3">
    <source>
        <dbReference type="ARBA" id="ARBA00010617"/>
    </source>
</evidence>
<dbReference type="RefSeq" id="XP_003038383.1">
    <property type="nucleotide sequence ID" value="XM_003038337.1"/>
</dbReference>
<dbReference type="SUPFAM" id="SSF48264">
    <property type="entry name" value="Cytochrome P450"/>
    <property type="match status" value="1"/>
</dbReference>
<evidence type="ECO:0000256" key="8">
    <source>
        <dbReference type="PIRSR" id="PIRSR602403-1"/>
    </source>
</evidence>
<sequence>MVFPVYLNIALAALSLCYLQAYASVVAYRLCPFHPLATYPGPPLAKITKWYMAYYVARGTRHLLIKDLHARYGPWVRIGPNELSVNEPAAIRPIYAQMYRGPSYQGAPSDADALTNIPNKERYLERLPAWHRAFSSENIKRFRPMAEARTAQLIEILAKKSEDGETIDLSHWISMWGIDNMGDMSFSGGFEKLAAGRDEEGWTDIILMGVLVVGVLGQVPYMRDILRLAPTPGPIAVFQRLTGKKVEETRQKQAGVHADILSILQNTEPGEYKITEAEAAADASFLIVAGWDTVSECATTFFRYVFADRAVLARLRAEILDAFGDLDPDYDTLMRLPYLDACVQEALRMVPPVAAGPPRTSGAADYTILGHYIPKETVVACPIYAMHRSADNFSDPDTFMPERWLGERSGLVHNPEAFIPFSSGIGICLGKPVALYNMKLLAAKLVRSFDADFAESFSSEEFDGSYKEHNLWRHGPLLMRLRMPK</sequence>
<dbReference type="GO" id="GO:0016705">
    <property type="term" value="F:oxidoreductase activity, acting on paired donors, with incorporation or reduction of molecular oxygen"/>
    <property type="evidence" value="ECO:0007669"/>
    <property type="project" value="InterPro"/>
</dbReference>
<dbReference type="PRINTS" id="PR00465">
    <property type="entry name" value="EP450IV"/>
</dbReference>
<dbReference type="InterPro" id="IPR050121">
    <property type="entry name" value="Cytochrome_P450_monoxygenase"/>
</dbReference>
<keyword evidence="8" id="KW-0349">Heme</keyword>
<dbReference type="EMBL" id="GL377302">
    <property type="protein sequence ID" value="EFJ03481.1"/>
    <property type="molecule type" value="Genomic_DNA"/>
</dbReference>
<dbReference type="PANTHER" id="PTHR24305:SF187">
    <property type="entry name" value="P450, PUTATIVE (EUROFUNG)-RELATED"/>
    <property type="match status" value="1"/>
</dbReference>
<dbReference type="GO" id="GO:0004497">
    <property type="term" value="F:monooxygenase activity"/>
    <property type="evidence" value="ECO:0007669"/>
    <property type="project" value="UniProtKB-KW"/>
</dbReference>
<feature type="binding site" description="axial binding residue" evidence="8">
    <location>
        <position position="428"/>
    </location>
    <ligand>
        <name>heme</name>
        <dbReference type="ChEBI" id="CHEBI:30413"/>
    </ligand>
    <ligandPart>
        <name>Fe</name>
        <dbReference type="ChEBI" id="CHEBI:18248"/>
    </ligandPart>
</feature>
<dbReference type="OrthoDB" id="6692864at2759"/>
<accession>D8PMD9</accession>
<organism evidence="10">
    <name type="scientific">Schizophyllum commune (strain H4-8 / FGSC 9210)</name>
    <name type="common">Split gill fungus</name>
    <dbReference type="NCBI Taxonomy" id="578458"/>
    <lineage>
        <taxon>Eukaryota</taxon>
        <taxon>Fungi</taxon>
        <taxon>Dikarya</taxon>
        <taxon>Basidiomycota</taxon>
        <taxon>Agaricomycotina</taxon>
        <taxon>Agaricomycetes</taxon>
        <taxon>Agaricomycetidae</taxon>
        <taxon>Agaricales</taxon>
        <taxon>Schizophyllaceae</taxon>
        <taxon>Schizophyllum</taxon>
    </lineage>
</organism>
<protein>
    <recommendedName>
        <fullName evidence="11">Cytochrome P450</fullName>
    </recommendedName>
</protein>
<comment type="pathway">
    <text evidence="2">Secondary metabolite biosynthesis.</text>
</comment>
<dbReference type="InParanoid" id="D8PMD9"/>
<evidence type="ECO:0000256" key="4">
    <source>
        <dbReference type="ARBA" id="ARBA00022723"/>
    </source>
</evidence>
<evidence type="ECO:0000256" key="7">
    <source>
        <dbReference type="ARBA" id="ARBA00023033"/>
    </source>
</evidence>